<organism evidence="1 2">
    <name type="scientific">Salana multivorans</name>
    <dbReference type="NCBI Taxonomy" id="120377"/>
    <lineage>
        <taxon>Bacteria</taxon>
        <taxon>Bacillati</taxon>
        <taxon>Actinomycetota</taxon>
        <taxon>Actinomycetes</taxon>
        <taxon>Micrococcales</taxon>
        <taxon>Beutenbergiaceae</taxon>
        <taxon>Salana</taxon>
    </lineage>
</organism>
<dbReference type="Proteomes" id="UP000275356">
    <property type="component" value="Unassembled WGS sequence"/>
</dbReference>
<evidence type="ECO:0000313" key="1">
    <source>
        <dbReference type="EMBL" id="ROR96828.1"/>
    </source>
</evidence>
<proteinExistence type="predicted"/>
<dbReference type="AlphaFoldDB" id="A0A3N2DAZ7"/>
<keyword evidence="2" id="KW-1185">Reference proteome</keyword>
<evidence type="ECO:0000313" key="2">
    <source>
        <dbReference type="Proteomes" id="UP000275356"/>
    </source>
</evidence>
<dbReference type="GO" id="GO:0015035">
    <property type="term" value="F:protein-disulfide reductase activity"/>
    <property type="evidence" value="ECO:0007669"/>
    <property type="project" value="InterPro"/>
</dbReference>
<reference evidence="1 2" key="1">
    <citation type="submission" date="2018-11" db="EMBL/GenBank/DDBJ databases">
        <title>Sequencing the genomes of 1000 actinobacteria strains.</title>
        <authorList>
            <person name="Klenk H.-P."/>
        </authorList>
    </citation>
    <scope>NUCLEOTIDE SEQUENCE [LARGE SCALE GENOMIC DNA]</scope>
    <source>
        <strain evidence="1 2">DSM 13521</strain>
    </source>
</reference>
<accession>A0A3N2DAZ7</accession>
<dbReference type="EMBL" id="RKHQ01000001">
    <property type="protein sequence ID" value="ROR96828.1"/>
    <property type="molecule type" value="Genomic_DNA"/>
</dbReference>
<dbReference type="RefSeq" id="WP_123738955.1">
    <property type="nucleotide sequence ID" value="NZ_RKHQ01000001.1"/>
</dbReference>
<protein>
    <submittedName>
        <fullName evidence="1">Putative DCC family thiol-disulfide oxidoreductase YuxK</fullName>
    </submittedName>
</protein>
<gene>
    <name evidence="1" type="ORF">EDD28_1419</name>
</gene>
<sequence>MSARAGVVVIDGYCGVCARSADLLVRLDRRAHLTIVPSQELGALDRYGLTPGQVAASVWFLPRPADGGRGGGRTARPVGGARAVGAALDTALGIRLFEPIAGAPLLGRVIERGYRWVAANRRRLPGATPWCHRVDTCAEPA</sequence>
<comment type="caution">
    <text evidence="1">The sequence shown here is derived from an EMBL/GenBank/DDBJ whole genome shotgun (WGS) entry which is preliminary data.</text>
</comment>
<dbReference type="OrthoDB" id="9813713at2"/>
<name>A0A3N2DAZ7_9MICO</name>
<dbReference type="Pfam" id="PF04134">
    <property type="entry name" value="DCC1-like"/>
    <property type="match status" value="1"/>
</dbReference>
<dbReference type="InterPro" id="IPR007263">
    <property type="entry name" value="DCC1-like"/>
</dbReference>